<keyword evidence="2" id="KW-1185">Reference proteome</keyword>
<gene>
    <name evidence="1" type="ORF">PVAP13_4KG128405</name>
</gene>
<dbReference type="EMBL" id="CM029043">
    <property type="protein sequence ID" value="KAG2611304.1"/>
    <property type="molecule type" value="Genomic_DNA"/>
</dbReference>
<sequence>MVIHLMELSDLLLYDISSMTSTTYGHSFLLFQLDSKFKILIPRCYVSFYAHISMTSISASMLPYKNYSVIEIFKFQILEEKMCLCFKFRTAKRKCIGFMLRRTYTL</sequence>
<evidence type="ECO:0000313" key="1">
    <source>
        <dbReference type="EMBL" id="KAG2611304.1"/>
    </source>
</evidence>
<organism evidence="1 2">
    <name type="scientific">Panicum virgatum</name>
    <name type="common">Blackwell switchgrass</name>
    <dbReference type="NCBI Taxonomy" id="38727"/>
    <lineage>
        <taxon>Eukaryota</taxon>
        <taxon>Viridiplantae</taxon>
        <taxon>Streptophyta</taxon>
        <taxon>Embryophyta</taxon>
        <taxon>Tracheophyta</taxon>
        <taxon>Spermatophyta</taxon>
        <taxon>Magnoliopsida</taxon>
        <taxon>Liliopsida</taxon>
        <taxon>Poales</taxon>
        <taxon>Poaceae</taxon>
        <taxon>PACMAD clade</taxon>
        <taxon>Panicoideae</taxon>
        <taxon>Panicodae</taxon>
        <taxon>Paniceae</taxon>
        <taxon>Panicinae</taxon>
        <taxon>Panicum</taxon>
        <taxon>Panicum sect. Hiantes</taxon>
    </lineage>
</organism>
<reference evidence="1" key="1">
    <citation type="submission" date="2020-05" db="EMBL/GenBank/DDBJ databases">
        <title>WGS assembly of Panicum virgatum.</title>
        <authorList>
            <person name="Lovell J.T."/>
            <person name="Jenkins J."/>
            <person name="Shu S."/>
            <person name="Juenger T.E."/>
            <person name="Schmutz J."/>
        </authorList>
    </citation>
    <scope>NUCLEOTIDE SEQUENCE</scope>
    <source>
        <strain evidence="1">AP13</strain>
    </source>
</reference>
<dbReference type="AlphaFoldDB" id="A0A8T0TR36"/>
<evidence type="ECO:0000313" key="2">
    <source>
        <dbReference type="Proteomes" id="UP000823388"/>
    </source>
</evidence>
<accession>A0A8T0TR36</accession>
<proteinExistence type="predicted"/>
<comment type="caution">
    <text evidence="1">The sequence shown here is derived from an EMBL/GenBank/DDBJ whole genome shotgun (WGS) entry which is preliminary data.</text>
</comment>
<dbReference type="Proteomes" id="UP000823388">
    <property type="component" value="Chromosome 4K"/>
</dbReference>
<protein>
    <submittedName>
        <fullName evidence="1">Uncharacterized protein</fullName>
    </submittedName>
</protein>
<name>A0A8T0TR36_PANVG</name>